<organism evidence="2 3">
    <name type="scientific">Pseudosulfitobacter pseudonitzschiae</name>
    <dbReference type="NCBI Taxonomy" id="1402135"/>
    <lineage>
        <taxon>Bacteria</taxon>
        <taxon>Pseudomonadati</taxon>
        <taxon>Pseudomonadota</taxon>
        <taxon>Alphaproteobacteria</taxon>
        <taxon>Rhodobacterales</taxon>
        <taxon>Roseobacteraceae</taxon>
        <taxon>Pseudosulfitobacter</taxon>
    </lineage>
</organism>
<dbReference type="RefSeq" id="WP_231036683.1">
    <property type="nucleotide sequence ID" value="NZ_JAJNGX010000064.1"/>
</dbReference>
<protein>
    <submittedName>
        <fullName evidence="2">Uncharacterized protein</fullName>
    </submittedName>
</protein>
<dbReference type="Proteomes" id="UP000809337">
    <property type="component" value="Unassembled WGS sequence"/>
</dbReference>
<gene>
    <name evidence="2" type="ORF">JQX14_21060</name>
</gene>
<name>A0A9Q2NLY4_9RHOB</name>
<evidence type="ECO:0000313" key="2">
    <source>
        <dbReference type="EMBL" id="MBM2357044.1"/>
    </source>
</evidence>
<feature type="compositionally biased region" description="Basic residues" evidence="1">
    <location>
        <begin position="1"/>
        <end position="22"/>
    </location>
</feature>
<feature type="compositionally biased region" description="Basic and acidic residues" evidence="1">
    <location>
        <begin position="196"/>
        <end position="213"/>
    </location>
</feature>
<proteinExistence type="predicted"/>
<evidence type="ECO:0000256" key="1">
    <source>
        <dbReference type="SAM" id="MobiDB-lite"/>
    </source>
</evidence>
<evidence type="ECO:0000313" key="3">
    <source>
        <dbReference type="Proteomes" id="UP000809337"/>
    </source>
</evidence>
<accession>A0A9Q2NLY4</accession>
<feature type="region of interest" description="Disordered" evidence="1">
    <location>
        <begin position="195"/>
        <end position="220"/>
    </location>
</feature>
<comment type="caution">
    <text evidence="2">The sequence shown here is derived from an EMBL/GenBank/DDBJ whole genome shotgun (WGS) entry which is preliminary data.</text>
</comment>
<dbReference type="AlphaFoldDB" id="A0A9Q2NLY4"/>
<reference evidence="2" key="1">
    <citation type="submission" date="2021-01" db="EMBL/GenBank/DDBJ databases">
        <title>Diatom-associated Roseobacters Show Island Model of Population Structure.</title>
        <authorList>
            <person name="Qu L."/>
            <person name="Feng X."/>
            <person name="Chen Y."/>
            <person name="Li L."/>
            <person name="Wang X."/>
            <person name="Hu Z."/>
            <person name="Wang H."/>
            <person name="Luo H."/>
        </authorList>
    </citation>
    <scope>NUCLEOTIDE SEQUENCE</scope>
    <source>
        <strain evidence="2">SM26-45</strain>
    </source>
</reference>
<dbReference type="EMBL" id="JAFBWN010000026">
    <property type="protein sequence ID" value="MBM2357044.1"/>
    <property type="molecule type" value="Genomic_DNA"/>
</dbReference>
<sequence>MAKRFKANKSKPKAKGTSRKRATPSMVHIQKAYLIADENYRDALYTCIQNVCLLELQYREDTEKAERFCKDKFWKGRKSRPNLDQPQELLHYMFVFMCGDTPDANKNASLYKKAARGVMNSQVPRENIAQALKDGGGIRKMAEAVKKEAETERSTALVEDEKGNKARNIPKGKLPRENIAAEIKKRGDIRILASPKAERSDGKESDHGVDRIAKPTSSSAVAANASTSSKVFSRNNSEVLFVHTDGCLDDILEGLKGGNIRMEISLGESEPDGFKRVEFIDYWPV</sequence>
<feature type="region of interest" description="Disordered" evidence="1">
    <location>
        <begin position="1"/>
        <end position="23"/>
    </location>
</feature>